<feature type="non-terminal residue" evidence="1">
    <location>
        <position position="1"/>
    </location>
</feature>
<protein>
    <submittedName>
        <fullName evidence="1">Uncharacterized protein</fullName>
    </submittedName>
</protein>
<sequence>LLLFTALVENNPFLVELSIGSISRQTDNVRADLEGLRLLSESMDCTFVFHSISAVVSVLPADCISKREQTEFWNRARNAPEEAVESVHNTFSKEGAFVPTEELLMAIPSAGSLNQ</sequence>
<evidence type="ECO:0000313" key="2">
    <source>
        <dbReference type="Proteomes" id="UP000030764"/>
    </source>
</evidence>
<dbReference type="Proteomes" id="UP000030764">
    <property type="component" value="Unassembled WGS sequence"/>
</dbReference>
<keyword evidence="2" id="KW-1185">Reference proteome</keyword>
<accession>A0A085LII2</accession>
<dbReference type="AlphaFoldDB" id="A0A085LII2"/>
<name>A0A085LII2_9BILA</name>
<proteinExistence type="predicted"/>
<organism evidence="1 2">
    <name type="scientific">Trichuris suis</name>
    <name type="common">pig whipworm</name>
    <dbReference type="NCBI Taxonomy" id="68888"/>
    <lineage>
        <taxon>Eukaryota</taxon>
        <taxon>Metazoa</taxon>
        <taxon>Ecdysozoa</taxon>
        <taxon>Nematoda</taxon>
        <taxon>Enoplea</taxon>
        <taxon>Dorylaimia</taxon>
        <taxon>Trichinellida</taxon>
        <taxon>Trichuridae</taxon>
        <taxon>Trichuris</taxon>
    </lineage>
</organism>
<reference evidence="1 2" key="1">
    <citation type="journal article" date="2014" name="Nat. Genet.">
        <title>Genome and transcriptome of the porcine whipworm Trichuris suis.</title>
        <authorList>
            <person name="Jex A.R."/>
            <person name="Nejsum P."/>
            <person name="Schwarz E.M."/>
            <person name="Hu L."/>
            <person name="Young N.D."/>
            <person name="Hall R.S."/>
            <person name="Korhonen P.K."/>
            <person name="Liao S."/>
            <person name="Thamsborg S."/>
            <person name="Xia J."/>
            <person name="Xu P."/>
            <person name="Wang S."/>
            <person name="Scheerlinck J.P."/>
            <person name="Hofmann A."/>
            <person name="Sternberg P.W."/>
            <person name="Wang J."/>
            <person name="Gasser R.B."/>
        </authorList>
    </citation>
    <scope>NUCLEOTIDE SEQUENCE [LARGE SCALE GENOMIC DNA]</scope>
    <source>
        <strain evidence="1">DCEP-RM93M</strain>
    </source>
</reference>
<dbReference type="EMBL" id="KL364647">
    <property type="protein sequence ID" value="KFD44778.1"/>
    <property type="molecule type" value="Genomic_DNA"/>
</dbReference>
<gene>
    <name evidence="1" type="ORF">M513_14345</name>
</gene>
<evidence type="ECO:0000313" key="1">
    <source>
        <dbReference type="EMBL" id="KFD44778.1"/>
    </source>
</evidence>